<evidence type="ECO:0000256" key="1">
    <source>
        <dbReference type="SAM" id="MobiDB-lite"/>
    </source>
</evidence>
<gene>
    <name evidence="2" type="ORF">RISK_003174</name>
</gene>
<protein>
    <submittedName>
        <fullName evidence="2">Uncharacterized protein</fullName>
    </submittedName>
</protein>
<dbReference type="STRING" id="595434.RISK_003174"/>
<evidence type="ECO:0000313" key="2">
    <source>
        <dbReference type="EMBL" id="KLU04906.1"/>
    </source>
</evidence>
<dbReference type="PATRIC" id="fig|595434.4.peg.3026"/>
<keyword evidence="3" id="KW-1185">Reference proteome</keyword>
<evidence type="ECO:0000313" key="3">
    <source>
        <dbReference type="Proteomes" id="UP000036367"/>
    </source>
</evidence>
<accession>A0A0J1BEG1</accession>
<reference evidence="2" key="1">
    <citation type="submission" date="2015-05" db="EMBL/GenBank/DDBJ databases">
        <title>Permanent draft genome of Rhodopirellula islandicus K833.</title>
        <authorList>
            <person name="Kizina J."/>
            <person name="Richter M."/>
            <person name="Glockner F.O."/>
            <person name="Harder J."/>
        </authorList>
    </citation>
    <scope>NUCLEOTIDE SEQUENCE [LARGE SCALE GENOMIC DNA]</scope>
    <source>
        <strain evidence="2">K833</strain>
    </source>
</reference>
<dbReference type="EMBL" id="LECT01000025">
    <property type="protein sequence ID" value="KLU04906.1"/>
    <property type="molecule type" value="Genomic_DNA"/>
</dbReference>
<name>A0A0J1BEG1_RHOIS</name>
<feature type="region of interest" description="Disordered" evidence="1">
    <location>
        <begin position="1"/>
        <end position="25"/>
    </location>
</feature>
<organism evidence="2 3">
    <name type="scientific">Rhodopirellula islandica</name>
    <dbReference type="NCBI Taxonomy" id="595434"/>
    <lineage>
        <taxon>Bacteria</taxon>
        <taxon>Pseudomonadati</taxon>
        <taxon>Planctomycetota</taxon>
        <taxon>Planctomycetia</taxon>
        <taxon>Pirellulales</taxon>
        <taxon>Pirellulaceae</taxon>
        <taxon>Rhodopirellula</taxon>
    </lineage>
</organism>
<dbReference type="Proteomes" id="UP000036367">
    <property type="component" value="Unassembled WGS sequence"/>
</dbReference>
<sequence length="37" mass="4129">MIEYVSKIKRSADGRSPTDTNDEPDAIAFRLIQSTVC</sequence>
<comment type="caution">
    <text evidence="2">The sequence shown here is derived from an EMBL/GenBank/DDBJ whole genome shotgun (WGS) entry which is preliminary data.</text>
</comment>
<proteinExistence type="predicted"/>
<dbReference type="AlphaFoldDB" id="A0A0J1BEG1"/>